<evidence type="ECO:0000313" key="2">
    <source>
        <dbReference type="EMBL" id="GBP16352.1"/>
    </source>
</evidence>
<proteinExistence type="predicted"/>
<dbReference type="Gene3D" id="3.60.10.10">
    <property type="entry name" value="Endonuclease/exonuclease/phosphatase"/>
    <property type="match status" value="1"/>
</dbReference>
<dbReference type="OrthoDB" id="410155at2759"/>
<dbReference type="InterPro" id="IPR036691">
    <property type="entry name" value="Endo/exonu/phosph_ase_sf"/>
</dbReference>
<comment type="caution">
    <text evidence="2">The sequence shown here is derived from an EMBL/GenBank/DDBJ whole genome shotgun (WGS) entry which is preliminary data.</text>
</comment>
<gene>
    <name evidence="2" type="ORF">EVAR_9943_1</name>
</gene>
<evidence type="ECO:0000256" key="1">
    <source>
        <dbReference type="SAM" id="MobiDB-lite"/>
    </source>
</evidence>
<dbReference type="AlphaFoldDB" id="A0A4C1TQT5"/>
<organism evidence="2 3">
    <name type="scientific">Eumeta variegata</name>
    <name type="common">Bagworm moth</name>
    <name type="synonym">Eumeta japonica</name>
    <dbReference type="NCBI Taxonomy" id="151549"/>
    <lineage>
        <taxon>Eukaryota</taxon>
        <taxon>Metazoa</taxon>
        <taxon>Ecdysozoa</taxon>
        <taxon>Arthropoda</taxon>
        <taxon>Hexapoda</taxon>
        <taxon>Insecta</taxon>
        <taxon>Pterygota</taxon>
        <taxon>Neoptera</taxon>
        <taxon>Endopterygota</taxon>
        <taxon>Lepidoptera</taxon>
        <taxon>Glossata</taxon>
        <taxon>Ditrysia</taxon>
        <taxon>Tineoidea</taxon>
        <taxon>Psychidae</taxon>
        <taxon>Oiketicinae</taxon>
        <taxon>Eumeta</taxon>
    </lineage>
</organism>
<feature type="region of interest" description="Disordered" evidence="1">
    <location>
        <begin position="92"/>
        <end position="116"/>
    </location>
</feature>
<name>A0A4C1TQT5_EUMVA</name>
<keyword evidence="3" id="KW-1185">Reference proteome</keyword>
<dbReference type="SUPFAM" id="SSF56219">
    <property type="entry name" value="DNase I-like"/>
    <property type="match status" value="1"/>
</dbReference>
<dbReference type="EMBL" id="BGZK01000079">
    <property type="protein sequence ID" value="GBP16352.1"/>
    <property type="molecule type" value="Genomic_DNA"/>
</dbReference>
<dbReference type="Proteomes" id="UP000299102">
    <property type="component" value="Unassembled WGS sequence"/>
</dbReference>
<evidence type="ECO:0008006" key="4">
    <source>
        <dbReference type="Google" id="ProtNLM"/>
    </source>
</evidence>
<reference evidence="2 3" key="1">
    <citation type="journal article" date="2019" name="Commun. Biol.">
        <title>The bagworm genome reveals a unique fibroin gene that provides high tensile strength.</title>
        <authorList>
            <person name="Kono N."/>
            <person name="Nakamura H."/>
            <person name="Ohtoshi R."/>
            <person name="Tomita M."/>
            <person name="Numata K."/>
            <person name="Arakawa K."/>
        </authorList>
    </citation>
    <scope>NUCLEOTIDE SEQUENCE [LARGE SCALE GENOMIC DNA]</scope>
</reference>
<evidence type="ECO:0000313" key="3">
    <source>
        <dbReference type="Proteomes" id="UP000299102"/>
    </source>
</evidence>
<sequence>MSEYGIDIALIQETYLKPSRPKACTIADYVQLRTDRTHGMKGGTALYFRHSTHCGSINIPPLINMVATGCGLAMTGHRVLVIVSVYLPSPKSGREKRVGGSGVLGSQKAPGRRSRIDKTAALRRASAYPTAEHRSRARALQRRMRTRVKEVRNEKWSDLMEKITPLHKAFWKVTKALKTKRFIPVPPIKKPDNSVAQDDAEIAKCLADSIDSQCSHSSPPHEIAHIKHIEEKFQNKTSLEAKDDLPPV</sequence>
<protein>
    <recommendedName>
        <fullName evidence="4">RNA-directed DNA polymerase from mobile element jockey</fullName>
    </recommendedName>
</protein>
<accession>A0A4C1TQT5</accession>